<sequence>MWSQPSAAIHKSQGATFKETAVGFNKGLTRGLLYVALSRVISAAGLYILDNYSPTSSPHEDDPILQELKRLRERSIVKKFKFLLKHCDPNTLQIMYHNDATT</sequence>
<dbReference type="Gene3D" id="3.40.50.300">
    <property type="entry name" value="P-loop containing nucleotide triphosphate hydrolases"/>
    <property type="match status" value="1"/>
</dbReference>
<keyword evidence="1" id="KW-0378">Hydrolase</keyword>
<gene>
    <name evidence="1" type="primary">AVEN_267639_1</name>
    <name evidence="1" type="ORF">CDAR_93181</name>
</gene>
<organism evidence="1 2">
    <name type="scientific">Caerostris darwini</name>
    <dbReference type="NCBI Taxonomy" id="1538125"/>
    <lineage>
        <taxon>Eukaryota</taxon>
        <taxon>Metazoa</taxon>
        <taxon>Ecdysozoa</taxon>
        <taxon>Arthropoda</taxon>
        <taxon>Chelicerata</taxon>
        <taxon>Arachnida</taxon>
        <taxon>Araneae</taxon>
        <taxon>Araneomorphae</taxon>
        <taxon>Entelegynae</taxon>
        <taxon>Araneoidea</taxon>
        <taxon>Araneidae</taxon>
        <taxon>Caerostris</taxon>
    </lineage>
</organism>
<comment type="caution">
    <text evidence="1">The sequence shown here is derived from an EMBL/GenBank/DDBJ whole genome shotgun (WGS) entry which is preliminary data.</text>
</comment>
<dbReference type="AlphaFoldDB" id="A0AAV4X2H0"/>
<dbReference type="GO" id="GO:0004386">
    <property type="term" value="F:helicase activity"/>
    <property type="evidence" value="ECO:0007669"/>
    <property type="project" value="UniProtKB-KW"/>
</dbReference>
<keyword evidence="1" id="KW-0067">ATP-binding</keyword>
<dbReference type="Proteomes" id="UP001054837">
    <property type="component" value="Unassembled WGS sequence"/>
</dbReference>
<proteinExistence type="predicted"/>
<accession>A0AAV4X2H0</accession>
<evidence type="ECO:0000313" key="2">
    <source>
        <dbReference type="Proteomes" id="UP001054837"/>
    </source>
</evidence>
<name>A0AAV4X2H0_9ARAC</name>
<dbReference type="InterPro" id="IPR027417">
    <property type="entry name" value="P-loop_NTPase"/>
</dbReference>
<keyword evidence="1" id="KW-0547">Nucleotide-binding</keyword>
<evidence type="ECO:0000313" key="1">
    <source>
        <dbReference type="EMBL" id="GIY89036.1"/>
    </source>
</evidence>
<protein>
    <submittedName>
        <fullName evidence="1">ATP-dependent DNA helicase</fullName>
    </submittedName>
</protein>
<dbReference type="CDD" id="cd18809">
    <property type="entry name" value="SF1_C_RecD"/>
    <property type="match status" value="1"/>
</dbReference>
<reference evidence="1 2" key="1">
    <citation type="submission" date="2021-06" db="EMBL/GenBank/DDBJ databases">
        <title>Caerostris darwini draft genome.</title>
        <authorList>
            <person name="Kono N."/>
            <person name="Arakawa K."/>
        </authorList>
    </citation>
    <scope>NUCLEOTIDE SEQUENCE [LARGE SCALE GENOMIC DNA]</scope>
</reference>
<keyword evidence="1" id="KW-0347">Helicase</keyword>
<dbReference type="EMBL" id="BPLQ01015561">
    <property type="protein sequence ID" value="GIY89036.1"/>
    <property type="molecule type" value="Genomic_DNA"/>
</dbReference>
<dbReference type="SUPFAM" id="SSF52540">
    <property type="entry name" value="P-loop containing nucleoside triphosphate hydrolases"/>
    <property type="match status" value="1"/>
</dbReference>
<keyword evidence="2" id="KW-1185">Reference proteome</keyword>